<reference evidence="1 2" key="1">
    <citation type="submission" date="2016-10" db="EMBL/GenBank/DDBJ databases">
        <authorList>
            <person name="de Groot N.N."/>
        </authorList>
    </citation>
    <scope>NUCLEOTIDE SEQUENCE [LARGE SCALE GENOMIC DNA]</scope>
    <source>
        <strain evidence="2">L7-484,KACC 16230,DSM 25025</strain>
    </source>
</reference>
<dbReference type="AlphaFoldDB" id="A0A1H0HWV3"/>
<gene>
    <name evidence="1" type="ORF">SAMN05192530_104326</name>
</gene>
<evidence type="ECO:0000313" key="2">
    <source>
        <dbReference type="Proteomes" id="UP000198793"/>
    </source>
</evidence>
<dbReference type="OrthoDB" id="894286at2"/>
<dbReference type="STRING" id="1166073.SAMN05192530_104326"/>
<dbReference type="RefSeq" id="WP_090673251.1">
    <property type="nucleotide sequence ID" value="NZ_FNIT01000004.1"/>
</dbReference>
<protein>
    <recommendedName>
        <fullName evidence="3">Metal binding domain of Ada</fullName>
    </recommendedName>
</protein>
<name>A0A1H0HWV3_9HYPH</name>
<proteinExistence type="predicted"/>
<evidence type="ECO:0000313" key="1">
    <source>
        <dbReference type="EMBL" id="SDO23659.1"/>
    </source>
</evidence>
<dbReference type="EMBL" id="FNIT01000004">
    <property type="protein sequence ID" value="SDO23659.1"/>
    <property type="molecule type" value="Genomic_DNA"/>
</dbReference>
<keyword evidence="2" id="KW-1185">Reference proteome</keyword>
<dbReference type="Proteomes" id="UP000198793">
    <property type="component" value="Unassembled WGS sequence"/>
</dbReference>
<accession>A0A1H0HWV3</accession>
<evidence type="ECO:0008006" key="3">
    <source>
        <dbReference type="Google" id="ProtNLM"/>
    </source>
</evidence>
<organism evidence="1 2">
    <name type="scientific">Aureimonas jatrophae</name>
    <dbReference type="NCBI Taxonomy" id="1166073"/>
    <lineage>
        <taxon>Bacteria</taxon>
        <taxon>Pseudomonadati</taxon>
        <taxon>Pseudomonadota</taxon>
        <taxon>Alphaproteobacteria</taxon>
        <taxon>Hyphomicrobiales</taxon>
        <taxon>Aurantimonadaceae</taxon>
        <taxon>Aureimonas</taxon>
    </lineage>
</organism>
<sequence>MPRQNRVTPFGALIATPDRGTLMGNRGILHDAAGHLGTRRWAHPHWVACRLDFGSRRRPIMAPGRYTELFFLDEATSLAAGHRPCAECRREDFGRFRAAWALAHPAEPASAPLIDRRLHAERVRRDRTQVTFEHPARTLPVGTMVQLGGAAWLVSGDTLRRWHGGGYGEARARPDGSVTVLTPRPTVAALEAGYAVALHSSVAATGA</sequence>